<gene>
    <name evidence="3" type="ORF">BCF44_104120</name>
</gene>
<accession>A0A3E0HTT0</accession>
<evidence type="ECO:0000313" key="4">
    <source>
        <dbReference type="Proteomes" id="UP000256269"/>
    </source>
</evidence>
<feature type="domain" description="Pyrrolo-quinoline quinone repeat" evidence="2">
    <location>
        <begin position="64"/>
        <end position="198"/>
    </location>
</feature>
<dbReference type="InterPro" id="IPR011047">
    <property type="entry name" value="Quinoprotein_ADH-like_sf"/>
</dbReference>
<dbReference type="SUPFAM" id="SSF50998">
    <property type="entry name" value="Quinoprotein alcohol dehydrogenase-like"/>
    <property type="match status" value="1"/>
</dbReference>
<dbReference type="RefSeq" id="WP_116174424.1">
    <property type="nucleotide sequence ID" value="NZ_CP144375.1"/>
</dbReference>
<dbReference type="PANTHER" id="PTHR34512">
    <property type="entry name" value="CELL SURFACE PROTEIN"/>
    <property type="match status" value="1"/>
</dbReference>
<evidence type="ECO:0000256" key="1">
    <source>
        <dbReference type="SAM" id="SignalP"/>
    </source>
</evidence>
<feature type="domain" description="Pyrrolo-quinoline quinone repeat" evidence="2">
    <location>
        <begin position="288"/>
        <end position="425"/>
    </location>
</feature>
<dbReference type="Proteomes" id="UP000256269">
    <property type="component" value="Unassembled WGS sequence"/>
</dbReference>
<keyword evidence="4" id="KW-1185">Reference proteome</keyword>
<dbReference type="PANTHER" id="PTHR34512:SF30">
    <property type="entry name" value="OUTER MEMBRANE PROTEIN ASSEMBLY FACTOR BAMB"/>
    <property type="match status" value="1"/>
</dbReference>
<dbReference type="OrthoDB" id="9763050at2"/>
<evidence type="ECO:0000313" key="3">
    <source>
        <dbReference type="EMBL" id="REH49857.1"/>
    </source>
</evidence>
<dbReference type="Gene3D" id="2.40.128.630">
    <property type="match status" value="1"/>
</dbReference>
<reference evidence="3 4" key="1">
    <citation type="submission" date="2018-08" db="EMBL/GenBank/DDBJ databases">
        <title>Genomic Encyclopedia of Archaeal and Bacterial Type Strains, Phase II (KMG-II): from individual species to whole genera.</title>
        <authorList>
            <person name="Goeker M."/>
        </authorList>
    </citation>
    <scope>NUCLEOTIDE SEQUENCE [LARGE SCALE GENOMIC DNA]</scope>
    <source>
        <strain evidence="3 4">DSM 45791</strain>
    </source>
</reference>
<feature type="chain" id="PRO_5039539756" evidence="1">
    <location>
        <begin position="20"/>
        <end position="446"/>
    </location>
</feature>
<dbReference type="InterPro" id="IPR018391">
    <property type="entry name" value="PQQ_b-propeller_rpt"/>
</dbReference>
<dbReference type="Pfam" id="PF13360">
    <property type="entry name" value="PQQ_2"/>
    <property type="match status" value="2"/>
</dbReference>
<sequence length="446" mass="45722">MRWVWICLVLSLAACTATPPPPPAPSTTTTTVLPAIAAGDWPTYHFDNQRTGWKDDLHMVGTLALAWHANLDGPVYGQPLVVGTHVLAATENDTVYALDPATGQVQWHTHLGTPMPKQGLPCGDIDPLGITGTMAYDRLTGRLFAVAETAGGSHTLVGLDVDTGTVEVQAIADPPKGDTVAYEQSAALAVNDGRVFIAYGGLTGACGNYVGTVLSVRTDGTDAHSYLVPTRGKAGFSGPAGGIVDNSRLLFAAGAGASTGGQYDDSDSVLALTTDTLNRTDIFTPPTWDDDNAHAVDLGATSPVLMGTHVIVTGKRGVTYVLEQADLSHVVSQVPTCPSQGAPVVAANTLVLPCQTGPKAFSYANNGTLTPLWTSPVAAAGSPAAGGAAFWVIDPASGVLYALDPATGAVRSQLSIGPTPRYASPTLSVDHAYVGTMDGVVAVAGA</sequence>
<proteinExistence type="predicted"/>
<dbReference type="AlphaFoldDB" id="A0A3E0HTT0"/>
<organism evidence="3 4">
    <name type="scientific">Kutzneria buriramensis</name>
    <dbReference type="NCBI Taxonomy" id="1045776"/>
    <lineage>
        <taxon>Bacteria</taxon>
        <taxon>Bacillati</taxon>
        <taxon>Actinomycetota</taxon>
        <taxon>Actinomycetes</taxon>
        <taxon>Pseudonocardiales</taxon>
        <taxon>Pseudonocardiaceae</taxon>
        <taxon>Kutzneria</taxon>
    </lineage>
</organism>
<protein>
    <submittedName>
        <fullName evidence="3">Putative pyrroloquinoline-quinone binding quinoprotein</fullName>
    </submittedName>
</protein>
<dbReference type="EMBL" id="QUNO01000004">
    <property type="protein sequence ID" value="REH49857.1"/>
    <property type="molecule type" value="Genomic_DNA"/>
</dbReference>
<dbReference type="PROSITE" id="PS51257">
    <property type="entry name" value="PROKAR_LIPOPROTEIN"/>
    <property type="match status" value="1"/>
</dbReference>
<name>A0A3E0HTT0_9PSEU</name>
<dbReference type="InterPro" id="IPR002372">
    <property type="entry name" value="PQQ_rpt_dom"/>
</dbReference>
<comment type="caution">
    <text evidence="3">The sequence shown here is derived from an EMBL/GenBank/DDBJ whole genome shotgun (WGS) entry which is preliminary data.</text>
</comment>
<dbReference type="SMART" id="SM00564">
    <property type="entry name" value="PQQ"/>
    <property type="match status" value="2"/>
</dbReference>
<dbReference type="InterPro" id="IPR015943">
    <property type="entry name" value="WD40/YVTN_repeat-like_dom_sf"/>
</dbReference>
<evidence type="ECO:0000259" key="2">
    <source>
        <dbReference type="Pfam" id="PF13360"/>
    </source>
</evidence>
<feature type="signal peptide" evidence="1">
    <location>
        <begin position="1"/>
        <end position="19"/>
    </location>
</feature>
<dbReference type="Gene3D" id="2.130.10.10">
    <property type="entry name" value="YVTN repeat-like/Quinoprotein amine dehydrogenase"/>
    <property type="match status" value="1"/>
</dbReference>
<keyword evidence="1" id="KW-0732">Signal</keyword>